<organism evidence="1 2">
    <name type="scientific">Dictyobacter arantiisoli</name>
    <dbReference type="NCBI Taxonomy" id="2014874"/>
    <lineage>
        <taxon>Bacteria</taxon>
        <taxon>Bacillati</taxon>
        <taxon>Chloroflexota</taxon>
        <taxon>Ktedonobacteria</taxon>
        <taxon>Ktedonobacterales</taxon>
        <taxon>Dictyobacteraceae</taxon>
        <taxon>Dictyobacter</taxon>
    </lineage>
</organism>
<reference evidence="1 2" key="1">
    <citation type="submission" date="2019-01" db="EMBL/GenBank/DDBJ databases">
        <title>Draft genome sequence of Dictyobacter sp. Uno17.</title>
        <authorList>
            <person name="Wang C.M."/>
            <person name="Zheng Y."/>
            <person name="Sakai Y."/>
            <person name="Abe K."/>
            <person name="Yokota A."/>
            <person name="Yabe S."/>
        </authorList>
    </citation>
    <scope>NUCLEOTIDE SEQUENCE [LARGE SCALE GENOMIC DNA]</scope>
    <source>
        <strain evidence="1 2">Uno17</strain>
    </source>
</reference>
<dbReference type="EMBL" id="BIXY01000091">
    <property type="protein sequence ID" value="GCF11026.1"/>
    <property type="molecule type" value="Genomic_DNA"/>
</dbReference>
<sequence length="83" mass="9653">MLAAKRYIYKALTDETQSTMLILAHDPLITQYNNRINEYSQQSGDIPGRYVVHTETTSTGIRYDYRYHYTHGTANPGSVTHRW</sequence>
<keyword evidence="2" id="KW-1185">Reference proteome</keyword>
<dbReference type="AlphaFoldDB" id="A0A5A5TIS6"/>
<gene>
    <name evidence="1" type="ORF">KDI_45900</name>
</gene>
<name>A0A5A5TIS6_9CHLR</name>
<accession>A0A5A5TIS6</accession>
<comment type="caution">
    <text evidence="1">The sequence shown here is derived from an EMBL/GenBank/DDBJ whole genome shotgun (WGS) entry which is preliminary data.</text>
</comment>
<proteinExistence type="predicted"/>
<protein>
    <submittedName>
        <fullName evidence="1">Uncharacterized protein</fullName>
    </submittedName>
</protein>
<evidence type="ECO:0000313" key="2">
    <source>
        <dbReference type="Proteomes" id="UP000322530"/>
    </source>
</evidence>
<evidence type="ECO:0000313" key="1">
    <source>
        <dbReference type="EMBL" id="GCF11026.1"/>
    </source>
</evidence>
<dbReference type="Proteomes" id="UP000322530">
    <property type="component" value="Unassembled WGS sequence"/>
</dbReference>